<reference evidence="4 5" key="1">
    <citation type="submission" date="2023-01" db="EMBL/GenBank/DDBJ databases">
        <title>Vibrio sp. KJ40-1 sp.nov, isolated from marine algae.</title>
        <authorList>
            <person name="Butt M."/>
            <person name="Kim J.M.J."/>
            <person name="Jeon C.O.C."/>
        </authorList>
    </citation>
    <scope>NUCLEOTIDE SEQUENCE [LARGE SCALE GENOMIC DNA]</scope>
    <source>
        <strain evidence="4 5">KJ40-1</strain>
    </source>
</reference>
<dbReference type="PROSITE" id="PS01227">
    <property type="entry name" value="UPF0012"/>
    <property type="match status" value="1"/>
</dbReference>
<evidence type="ECO:0000256" key="2">
    <source>
        <dbReference type="ARBA" id="ARBA00022801"/>
    </source>
</evidence>
<keyword evidence="5" id="KW-1185">Reference proteome</keyword>
<evidence type="ECO:0000313" key="4">
    <source>
        <dbReference type="EMBL" id="MDB1122881.1"/>
    </source>
</evidence>
<dbReference type="Proteomes" id="UP001210678">
    <property type="component" value="Unassembled WGS sequence"/>
</dbReference>
<organism evidence="4 5">
    <name type="scientific">Vibrio algarum</name>
    <dbReference type="NCBI Taxonomy" id="3020714"/>
    <lineage>
        <taxon>Bacteria</taxon>
        <taxon>Pseudomonadati</taxon>
        <taxon>Pseudomonadota</taxon>
        <taxon>Gammaproteobacteria</taxon>
        <taxon>Vibrionales</taxon>
        <taxon>Vibrionaceae</taxon>
        <taxon>Vibrio</taxon>
    </lineage>
</organism>
<proteinExistence type="inferred from homology"/>
<evidence type="ECO:0000259" key="3">
    <source>
        <dbReference type="PROSITE" id="PS50263"/>
    </source>
</evidence>
<dbReference type="SUPFAM" id="SSF56317">
    <property type="entry name" value="Carbon-nitrogen hydrolase"/>
    <property type="match status" value="1"/>
</dbReference>
<evidence type="ECO:0000313" key="5">
    <source>
        <dbReference type="Proteomes" id="UP001210678"/>
    </source>
</evidence>
<dbReference type="InterPro" id="IPR003010">
    <property type="entry name" value="C-N_Hydrolase"/>
</dbReference>
<dbReference type="Gene3D" id="3.60.110.10">
    <property type="entry name" value="Carbon-nitrogen hydrolase"/>
    <property type="match status" value="1"/>
</dbReference>
<dbReference type="RefSeq" id="WP_272133056.1">
    <property type="nucleotide sequence ID" value="NZ_JAQLOI010000001.1"/>
</dbReference>
<protein>
    <submittedName>
        <fullName evidence="4">Carbon-nitrogen hydrolase family protein</fullName>
    </submittedName>
</protein>
<dbReference type="InterPro" id="IPR001110">
    <property type="entry name" value="UPF0012_CS"/>
</dbReference>
<comment type="similarity">
    <text evidence="1">Belongs to the carbon-nitrogen hydrolase superfamily. NIT1/NIT2 family.</text>
</comment>
<dbReference type="EMBL" id="JAQLOI010000001">
    <property type="protein sequence ID" value="MDB1122881.1"/>
    <property type="molecule type" value="Genomic_DNA"/>
</dbReference>
<keyword evidence="2 4" id="KW-0378">Hydrolase</keyword>
<feature type="domain" description="CN hydrolase" evidence="3">
    <location>
        <begin position="2"/>
        <end position="248"/>
    </location>
</feature>
<dbReference type="PANTHER" id="PTHR23088:SF27">
    <property type="entry name" value="DEAMINATED GLUTATHIONE AMIDASE"/>
    <property type="match status" value="1"/>
</dbReference>
<dbReference type="Pfam" id="PF00795">
    <property type="entry name" value="CN_hydrolase"/>
    <property type="match status" value="1"/>
</dbReference>
<accession>A0ABT4YMV2</accession>
<sequence>MHSIGVIQMTSGPEPLKNLAFIDIQLKQLAKDGAKLVLTPENCVVFGSKDDYRLNAEQLGSGIVQEQLFAMAKRYKLWLVIGSMPIIREDKISTTCIVINSMGELVADYDKLHMFDADVDDKHTRYRESEVFQSGERVVVVDTPIGKLGLAICYDIRFPQLFSKLVSEGAEIITLPAAFTAPTGDAHWEVLLRARAIETQCWLIASGQTGRHPCGRETWGHSMIVSPWGKITQQLSSEVGVLLDDIDHRITQSVRSNMPLQRHVRFQTLLTAE</sequence>
<evidence type="ECO:0000256" key="1">
    <source>
        <dbReference type="ARBA" id="ARBA00010613"/>
    </source>
</evidence>
<dbReference type="PANTHER" id="PTHR23088">
    <property type="entry name" value="NITRILASE-RELATED"/>
    <property type="match status" value="1"/>
</dbReference>
<dbReference type="InterPro" id="IPR045254">
    <property type="entry name" value="Nit1/2_C-N_Hydrolase"/>
</dbReference>
<dbReference type="PROSITE" id="PS50263">
    <property type="entry name" value="CN_HYDROLASE"/>
    <property type="match status" value="1"/>
</dbReference>
<dbReference type="CDD" id="cd07572">
    <property type="entry name" value="nit"/>
    <property type="match status" value="1"/>
</dbReference>
<dbReference type="GO" id="GO:0016787">
    <property type="term" value="F:hydrolase activity"/>
    <property type="evidence" value="ECO:0007669"/>
    <property type="project" value="UniProtKB-KW"/>
</dbReference>
<name>A0ABT4YMV2_9VIBR</name>
<dbReference type="InterPro" id="IPR036526">
    <property type="entry name" value="C-N_Hydrolase_sf"/>
</dbReference>
<gene>
    <name evidence="4" type="ORF">PGX00_03935</name>
</gene>
<comment type="caution">
    <text evidence="4">The sequence shown here is derived from an EMBL/GenBank/DDBJ whole genome shotgun (WGS) entry which is preliminary data.</text>
</comment>